<name>F4Q3H0_CACFS</name>
<sequence>MTNFKSSADRRADSVDYEKNNTRVVCLEVNTAAKWDPSDIGRLIVEFHEPDHPTNQLESLFYLNGMQFQLDRIYKSTTTVKERKSADRVLLGDHEVSYNFFVLLFYFQRGRSLYTRAILGPNQILDGPADVYTQPSAVSPERLNVLHNYTLDNTVLIDSRCQSTNCRGQLQ</sequence>
<gene>
    <name evidence="1" type="ORF">DFA_07817</name>
</gene>
<accession>F4Q3H0</accession>
<keyword evidence="2" id="KW-1185">Reference proteome</keyword>
<protein>
    <submittedName>
        <fullName evidence="1">Uncharacterized protein</fullName>
    </submittedName>
</protein>
<dbReference type="GeneID" id="14868829"/>
<dbReference type="Proteomes" id="UP000007797">
    <property type="component" value="Unassembled WGS sequence"/>
</dbReference>
<reference evidence="2" key="1">
    <citation type="journal article" date="2011" name="Genome Res.">
        <title>Phylogeny-wide analysis of social amoeba genomes highlights ancient origins for complex intercellular communication.</title>
        <authorList>
            <person name="Heidel A.J."/>
            <person name="Lawal H.M."/>
            <person name="Felder M."/>
            <person name="Schilde C."/>
            <person name="Helps N.R."/>
            <person name="Tunggal B."/>
            <person name="Rivero F."/>
            <person name="John U."/>
            <person name="Schleicher M."/>
            <person name="Eichinger L."/>
            <person name="Platzer M."/>
            <person name="Noegel A.A."/>
            <person name="Schaap P."/>
            <person name="Gloeckner G."/>
        </authorList>
    </citation>
    <scope>NUCLEOTIDE SEQUENCE [LARGE SCALE GENOMIC DNA]</scope>
    <source>
        <strain evidence="2">SH3</strain>
    </source>
</reference>
<dbReference type="EMBL" id="GL883021">
    <property type="protein sequence ID" value="EGG16839.1"/>
    <property type="molecule type" value="Genomic_DNA"/>
</dbReference>
<organism evidence="1 2">
    <name type="scientific">Cavenderia fasciculata</name>
    <name type="common">Slime mold</name>
    <name type="synonym">Dictyostelium fasciculatum</name>
    <dbReference type="NCBI Taxonomy" id="261658"/>
    <lineage>
        <taxon>Eukaryota</taxon>
        <taxon>Amoebozoa</taxon>
        <taxon>Evosea</taxon>
        <taxon>Eumycetozoa</taxon>
        <taxon>Dictyostelia</taxon>
        <taxon>Acytosteliales</taxon>
        <taxon>Cavenderiaceae</taxon>
        <taxon>Cavenderia</taxon>
    </lineage>
</organism>
<dbReference type="AlphaFoldDB" id="F4Q3H0"/>
<proteinExistence type="predicted"/>
<evidence type="ECO:0000313" key="2">
    <source>
        <dbReference type="Proteomes" id="UP000007797"/>
    </source>
</evidence>
<dbReference type="RefSeq" id="XP_004355313.1">
    <property type="nucleotide sequence ID" value="XM_004355261.1"/>
</dbReference>
<dbReference type="KEGG" id="dfa:DFA_07817"/>
<evidence type="ECO:0000313" key="1">
    <source>
        <dbReference type="EMBL" id="EGG16839.1"/>
    </source>
</evidence>